<evidence type="ECO:0000313" key="1">
    <source>
        <dbReference type="EMBL" id="PKI78420.1"/>
    </source>
</evidence>
<reference evidence="1 2" key="1">
    <citation type="submission" date="2017-11" db="EMBL/GenBank/DDBJ databases">
        <title>De-novo sequencing of pomegranate (Punica granatum L.) genome.</title>
        <authorList>
            <person name="Akparov Z."/>
            <person name="Amiraslanov A."/>
            <person name="Hajiyeva S."/>
            <person name="Abbasov M."/>
            <person name="Kaur K."/>
            <person name="Hamwieh A."/>
            <person name="Solovyev V."/>
            <person name="Salamov A."/>
            <person name="Braich B."/>
            <person name="Kosarev P."/>
            <person name="Mahmoud A."/>
            <person name="Hajiyev E."/>
            <person name="Babayeva S."/>
            <person name="Izzatullayeva V."/>
            <person name="Mammadov A."/>
            <person name="Mammadov A."/>
            <person name="Sharifova S."/>
            <person name="Ojaghi J."/>
            <person name="Eynullazada K."/>
            <person name="Bayramov B."/>
            <person name="Abdulazimova A."/>
            <person name="Shahmuradov I."/>
        </authorList>
    </citation>
    <scope>NUCLEOTIDE SEQUENCE [LARGE SCALE GENOMIC DNA]</scope>
    <source>
        <strain evidence="2">cv. AG2017</strain>
        <tissue evidence="1">Leaf</tissue>
    </source>
</reference>
<organism evidence="1 2">
    <name type="scientific">Punica granatum</name>
    <name type="common">Pomegranate</name>
    <dbReference type="NCBI Taxonomy" id="22663"/>
    <lineage>
        <taxon>Eukaryota</taxon>
        <taxon>Viridiplantae</taxon>
        <taxon>Streptophyta</taxon>
        <taxon>Embryophyta</taxon>
        <taxon>Tracheophyta</taxon>
        <taxon>Spermatophyta</taxon>
        <taxon>Magnoliopsida</taxon>
        <taxon>eudicotyledons</taxon>
        <taxon>Gunneridae</taxon>
        <taxon>Pentapetalae</taxon>
        <taxon>rosids</taxon>
        <taxon>malvids</taxon>
        <taxon>Myrtales</taxon>
        <taxon>Lythraceae</taxon>
        <taxon>Punica</taxon>
    </lineage>
</organism>
<comment type="caution">
    <text evidence="1">The sequence shown here is derived from an EMBL/GenBank/DDBJ whole genome shotgun (WGS) entry which is preliminary data.</text>
</comment>
<proteinExistence type="predicted"/>
<accession>A0A2I0LCL2</accession>
<protein>
    <submittedName>
        <fullName evidence="1">Uncharacterized protein</fullName>
    </submittedName>
</protein>
<keyword evidence="2" id="KW-1185">Reference proteome</keyword>
<dbReference type="AlphaFoldDB" id="A0A2I0LCL2"/>
<dbReference type="EMBL" id="PGOL01000051">
    <property type="protein sequence ID" value="PKI78420.1"/>
    <property type="molecule type" value="Genomic_DNA"/>
</dbReference>
<name>A0A2I0LCL2_PUNGR</name>
<sequence>MDKTRESARLEVEGNFPDSCGLRKLSATFLQGRPANTSYKQRLRILASLGYKEMLPSLVVRGKESGKRPWESQDSVWSYRWSDPRGGAAAAVSGKWLGTLAPAMARCEIRLVGLLRDGSSVRG</sequence>
<gene>
    <name evidence="1" type="ORF">CRG98_001193</name>
</gene>
<dbReference type="Proteomes" id="UP000233551">
    <property type="component" value="Unassembled WGS sequence"/>
</dbReference>
<evidence type="ECO:0000313" key="2">
    <source>
        <dbReference type="Proteomes" id="UP000233551"/>
    </source>
</evidence>